<sequence>MRLHRLFPALLLALSGFTLSHAAPAARPAARPATKATAAPKAAPAAAIQKVASVEGITEYRLANGMRVLLFPDPSKQTITVNITYLVGSRHENYGETGMAHLLEHLLFKGTPKHRNIPQELTAHGARPNGTTWLDRTNYYETFAASDANLQWALELEADRMVNSFIAKKDLDSEMTVVRNEFEMGENSPSGILIQRALSTAYLWHNYGNSTIGARADIENVPIERLRAFYRTYYQPDNAVLLVAGKFDPNKALALIRKNFAPIPRPKRTLPKLYTVEPTQDGERLVTLRRTGDVQLVAGVYHVPPGAHPDFAAIDLMTQILADTPSGRLHKALVEPKKASSVFGFNFQLREPGVVMFGAEVRQESSLEDARAALVQATESFAGTAPTAEEVERARTALLKNIELALNSTERIGTEMSEWIALGDWRLFFLHRDRIAKVTPADVQRVAGAYLRPSNRTVAMFVPTPKPERARVATVSNAEIAAMVRNYKGNTAVAAGEAFDPSPANIEKRTRRSTLPGGLELALLPKKTRGATVAATLTLRFGDEKSLMNRSTAASLTGEMLLRGTTEKTRQQIQDAFDRLKARVSVSGGPTQAVVRVETVRENLPAVMRLVGEVLRKPAFPASEFDQLKQETLASIEQQRSDPQSIGFTEWSRRLNPYPKGDVRYVSTADEDIAEVTALTLDDVKGFYRDFYGASNAQLAVVGDFDEKQVPTLAAELLGDWKSPRPYVRVPREYKAVAPTTASIEAPDKANAIYVAGMNLNLRDDDPDYPALVLGNYLLGGGFLNSRLATRVRQNEGLSYGVGSDLSADPLDKSGTFMTYAIYAPQNAARLETAIRGEVARALKDGFTAKEIEEAKSGFLQTRQVGRAQDAGLAGRLSTYLFLDRTLAWDADFEKRFRALTPQQVNQAMRRHIDPAKITVIKVGDFAKGAAGGAPAPAATGPVK</sequence>
<feature type="domain" description="Peptidase M16 C-terminal" evidence="5">
    <location>
        <begin position="679"/>
        <end position="857"/>
    </location>
</feature>
<feature type="signal peptide" evidence="3">
    <location>
        <begin position="1"/>
        <end position="22"/>
    </location>
</feature>
<dbReference type="InterPro" id="IPR001431">
    <property type="entry name" value="Pept_M16_Zn_BS"/>
</dbReference>
<organism evidence="6">
    <name type="scientific">uncultured Armatimonadetes bacterium</name>
    <dbReference type="NCBI Taxonomy" id="157466"/>
    <lineage>
        <taxon>Bacteria</taxon>
        <taxon>Bacillati</taxon>
        <taxon>Armatimonadota</taxon>
        <taxon>environmental samples</taxon>
    </lineage>
</organism>
<dbReference type="GO" id="GO:0006508">
    <property type="term" value="P:proteolysis"/>
    <property type="evidence" value="ECO:0007669"/>
    <property type="project" value="UniProtKB-KW"/>
</dbReference>
<dbReference type="InterPro" id="IPR011249">
    <property type="entry name" value="Metalloenz_LuxS/M16"/>
</dbReference>
<dbReference type="InterPro" id="IPR011765">
    <property type="entry name" value="Pept_M16_N"/>
</dbReference>
<feature type="domain" description="Peptidase M16 C-terminal" evidence="5">
    <location>
        <begin position="222"/>
        <end position="398"/>
    </location>
</feature>
<dbReference type="EMBL" id="CADCTO010000565">
    <property type="protein sequence ID" value="CAA9287654.1"/>
    <property type="molecule type" value="Genomic_DNA"/>
</dbReference>
<evidence type="ECO:0000256" key="2">
    <source>
        <dbReference type="RuleBase" id="RU004447"/>
    </source>
</evidence>
<dbReference type="GO" id="GO:0004222">
    <property type="term" value="F:metalloendopeptidase activity"/>
    <property type="evidence" value="ECO:0007669"/>
    <property type="project" value="InterPro"/>
</dbReference>
<dbReference type="AlphaFoldDB" id="A0A6J4JU27"/>
<name>A0A6J4JU27_9BACT</name>
<dbReference type="InterPro" id="IPR050361">
    <property type="entry name" value="MPP/UQCRC_Complex"/>
</dbReference>
<dbReference type="GO" id="GO:0046872">
    <property type="term" value="F:metal ion binding"/>
    <property type="evidence" value="ECO:0007669"/>
    <property type="project" value="InterPro"/>
</dbReference>
<keyword evidence="6" id="KW-0378">Hydrolase</keyword>
<accession>A0A6J4JU27</accession>
<proteinExistence type="inferred from homology"/>
<evidence type="ECO:0000259" key="4">
    <source>
        <dbReference type="Pfam" id="PF00675"/>
    </source>
</evidence>
<dbReference type="SUPFAM" id="SSF63411">
    <property type="entry name" value="LuxS/MPP-like metallohydrolase"/>
    <property type="match status" value="4"/>
</dbReference>
<feature type="domain" description="Peptidase M16 N-terminal" evidence="4">
    <location>
        <begin position="67"/>
        <end position="214"/>
    </location>
</feature>
<dbReference type="Pfam" id="PF05193">
    <property type="entry name" value="Peptidase_M16_C"/>
    <property type="match status" value="2"/>
</dbReference>
<dbReference type="PANTHER" id="PTHR11851:SF49">
    <property type="entry name" value="MITOCHONDRIAL-PROCESSING PEPTIDASE SUBUNIT ALPHA"/>
    <property type="match status" value="1"/>
</dbReference>
<dbReference type="Pfam" id="PF00675">
    <property type="entry name" value="Peptidase_M16"/>
    <property type="match status" value="1"/>
</dbReference>
<feature type="chain" id="PRO_5026780242" evidence="3">
    <location>
        <begin position="23"/>
        <end position="944"/>
    </location>
</feature>
<reference evidence="6" key="1">
    <citation type="submission" date="2020-02" db="EMBL/GenBank/DDBJ databases">
        <authorList>
            <person name="Meier V. D."/>
        </authorList>
    </citation>
    <scope>NUCLEOTIDE SEQUENCE</scope>
    <source>
        <strain evidence="6">AVDCRST_MAG63</strain>
    </source>
</reference>
<dbReference type="Gene3D" id="3.30.830.10">
    <property type="entry name" value="Metalloenzyme, LuxS/M16 peptidase-like"/>
    <property type="match status" value="4"/>
</dbReference>
<dbReference type="PROSITE" id="PS00143">
    <property type="entry name" value="INSULINASE"/>
    <property type="match status" value="1"/>
</dbReference>
<gene>
    <name evidence="6" type="ORF">AVDCRST_MAG63-4090</name>
</gene>
<dbReference type="PANTHER" id="PTHR11851">
    <property type="entry name" value="METALLOPROTEASE"/>
    <property type="match status" value="1"/>
</dbReference>
<evidence type="ECO:0000256" key="3">
    <source>
        <dbReference type="SAM" id="SignalP"/>
    </source>
</evidence>
<evidence type="ECO:0000256" key="1">
    <source>
        <dbReference type="ARBA" id="ARBA00007261"/>
    </source>
</evidence>
<keyword evidence="6" id="KW-0645">Protease</keyword>
<keyword evidence="3" id="KW-0732">Signal</keyword>
<protein>
    <submittedName>
        <fullName evidence="6">Zinc protease</fullName>
    </submittedName>
</protein>
<evidence type="ECO:0000313" key="6">
    <source>
        <dbReference type="EMBL" id="CAA9287654.1"/>
    </source>
</evidence>
<dbReference type="InterPro" id="IPR007863">
    <property type="entry name" value="Peptidase_M16_C"/>
</dbReference>
<comment type="similarity">
    <text evidence="1 2">Belongs to the peptidase M16 family.</text>
</comment>
<evidence type="ECO:0000259" key="5">
    <source>
        <dbReference type="Pfam" id="PF05193"/>
    </source>
</evidence>